<keyword evidence="1" id="KW-0051">Antiviral defense</keyword>
<dbReference type="GO" id="GO:0003723">
    <property type="term" value="F:RNA binding"/>
    <property type="evidence" value="ECO:0007669"/>
    <property type="project" value="InterPro"/>
</dbReference>
<sequence length="246" mass="26952">MSTLLLRLAGPMQSWGMRGRFTRRTTELQPTKSGIVGLVAAAMGRRRTDPIEDLANLRFGVRVDQPGRLMRDFQTASRPGVTAPLSYRYFLSDAVFLAALEGPDELIDGIDDALQAPSFPLYLGRRAFPPAGKVSLGVQRTSMPEVLSETPWSASRFVMKATKNPVVYVRIVRDAEPGEEASDAFEDVPLSFDPNRRQFGMRSVCELRVKLSNPCAADDDAQRAGGAFDSHDPFGFLGGPSVSQQN</sequence>
<accession>A0A366ILQ3</accession>
<keyword evidence="4" id="KW-1185">Reference proteome</keyword>
<dbReference type="CDD" id="cd09756">
    <property type="entry name" value="Cas5_I-E"/>
    <property type="match status" value="1"/>
</dbReference>
<proteinExistence type="predicted"/>
<dbReference type="AlphaFoldDB" id="A0A366ILQ3"/>
<feature type="region of interest" description="Disordered" evidence="2">
    <location>
        <begin position="218"/>
        <end position="246"/>
    </location>
</feature>
<evidence type="ECO:0000256" key="1">
    <source>
        <dbReference type="ARBA" id="ARBA00023118"/>
    </source>
</evidence>
<comment type="caution">
    <text evidence="3">The sequence shown here is derived from an EMBL/GenBank/DDBJ whole genome shotgun (WGS) entry which is preliminary data.</text>
</comment>
<dbReference type="NCBIfam" id="TIGR02593">
    <property type="entry name" value="CRISPR_cas5"/>
    <property type="match status" value="1"/>
</dbReference>
<dbReference type="GO" id="GO:0043571">
    <property type="term" value="P:maintenance of CRISPR repeat elements"/>
    <property type="evidence" value="ECO:0007669"/>
    <property type="project" value="InterPro"/>
</dbReference>
<protein>
    <submittedName>
        <fullName evidence="3">CRISPR-associated Cas5e family protein</fullName>
    </submittedName>
</protein>
<dbReference type="Gene3D" id="3.30.70.2660">
    <property type="match status" value="1"/>
</dbReference>
<dbReference type="EMBL" id="QNSB01000004">
    <property type="protein sequence ID" value="RBP72202.1"/>
    <property type="molecule type" value="Genomic_DNA"/>
</dbReference>
<gene>
    <name evidence="3" type="ORF">DFO65_104159</name>
</gene>
<reference evidence="3 4" key="1">
    <citation type="submission" date="2018-06" db="EMBL/GenBank/DDBJ databases">
        <title>Freshwater and sediment microbial communities from various areas in North America, analyzing microbe dynamics in response to fracking.</title>
        <authorList>
            <person name="Lamendella R."/>
        </authorList>
    </citation>
    <scope>NUCLEOTIDE SEQUENCE [LARGE SCALE GENOMIC DNA]</scope>
    <source>
        <strain evidence="3 4">3b_TX</strain>
    </source>
</reference>
<dbReference type="GO" id="GO:0051607">
    <property type="term" value="P:defense response to virus"/>
    <property type="evidence" value="ECO:0007669"/>
    <property type="project" value="UniProtKB-KW"/>
</dbReference>
<dbReference type="InterPro" id="IPR013422">
    <property type="entry name" value="CRISPR-assoc_prot_Cas5_N"/>
</dbReference>
<name>A0A366ILQ3_9MICO</name>
<dbReference type="Proteomes" id="UP000253509">
    <property type="component" value="Unassembled WGS sequence"/>
</dbReference>
<evidence type="ECO:0000313" key="4">
    <source>
        <dbReference type="Proteomes" id="UP000253509"/>
    </source>
</evidence>
<dbReference type="InterPro" id="IPR010147">
    <property type="entry name" value="CRISPR-assoc_prot_CasD"/>
</dbReference>
<dbReference type="NCBIfam" id="TIGR01868">
    <property type="entry name" value="casD_Cas5e"/>
    <property type="match status" value="1"/>
</dbReference>
<evidence type="ECO:0000313" key="3">
    <source>
        <dbReference type="EMBL" id="RBP72202.1"/>
    </source>
</evidence>
<evidence type="ECO:0000256" key="2">
    <source>
        <dbReference type="SAM" id="MobiDB-lite"/>
    </source>
</evidence>
<dbReference type="RefSeq" id="WP_113903748.1">
    <property type="nucleotide sequence ID" value="NZ_QNSB01000004.1"/>
</dbReference>
<dbReference type="Pfam" id="PF09704">
    <property type="entry name" value="Cas_Cas5d"/>
    <property type="match status" value="1"/>
</dbReference>
<organism evidence="3 4">
    <name type="scientific">Brevibacterium celere</name>
    <dbReference type="NCBI Taxonomy" id="225845"/>
    <lineage>
        <taxon>Bacteria</taxon>
        <taxon>Bacillati</taxon>
        <taxon>Actinomycetota</taxon>
        <taxon>Actinomycetes</taxon>
        <taxon>Micrococcales</taxon>
        <taxon>Brevibacteriaceae</taxon>
        <taxon>Brevibacterium</taxon>
    </lineage>
</organism>
<dbReference type="InterPro" id="IPR021124">
    <property type="entry name" value="CRISPR-assoc_prot_Cas5"/>
</dbReference>